<dbReference type="SUPFAM" id="SSF53056">
    <property type="entry name" value="beta-carbonic anhydrase, cab"/>
    <property type="match status" value="1"/>
</dbReference>
<evidence type="ECO:0000256" key="5">
    <source>
        <dbReference type="ARBA" id="ARBA00048348"/>
    </source>
</evidence>
<evidence type="ECO:0000313" key="8">
    <source>
        <dbReference type="EMBL" id="QGG80336.1"/>
    </source>
</evidence>
<dbReference type="PANTHER" id="PTHR11002:SF76">
    <property type="entry name" value="CARBONIC ANHYDRASE"/>
    <property type="match status" value="1"/>
</dbReference>
<feature type="binding site" evidence="6">
    <location>
        <position position="100"/>
    </location>
    <ligand>
        <name>Zn(2+)</name>
        <dbReference type="ChEBI" id="CHEBI:29105"/>
    </ligand>
</feature>
<comment type="catalytic activity">
    <reaction evidence="5 7">
        <text>hydrogencarbonate + H(+) = CO2 + H2O</text>
        <dbReference type="Rhea" id="RHEA:10748"/>
        <dbReference type="ChEBI" id="CHEBI:15377"/>
        <dbReference type="ChEBI" id="CHEBI:15378"/>
        <dbReference type="ChEBI" id="CHEBI:16526"/>
        <dbReference type="ChEBI" id="CHEBI:17544"/>
        <dbReference type="EC" id="4.2.1.1"/>
    </reaction>
</comment>
<dbReference type="InterPro" id="IPR001765">
    <property type="entry name" value="Carbonic_anhydrase"/>
</dbReference>
<keyword evidence="9" id="KW-1185">Reference proteome</keyword>
<dbReference type="KEGG" id="llp:GH975_07035"/>
<dbReference type="SMART" id="SM00947">
    <property type="entry name" value="Pro_CA"/>
    <property type="match status" value="1"/>
</dbReference>
<keyword evidence="3 6" id="KW-0862">Zinc</keyword>
<dbReference type="OrthoDB" id="9797527at2"/>
<gene>
    <name evidence="8" type="ORF">GH975_07035</name>
</gene>
<evidence type="ECO:0000256" key="7">
    <source>
        <dbReference type="RuleBase" id="RU003956"/>
    </source>
</evidence>
<evidence type="ECO:0000256" key="6">
    <source>
        <dbReference type="PIRSR" id="PIRSR601765-1"/>
    </source>
</evidence>
<evidence type="ECO:0000256" key="2">
    <source>
        <dbReference type="ARBA" id="ARBA00022723"/>
    </source>
</evidence>
<dbReference type="CDD" id="cd00883">
    <property type="entry name" value="beta_CA_cladeA"/>
    <property type="match status" value="1"/>
</dbReference>
<comment type="function">
    <text evidence="7">Reversible hydration of carbon dioxide.</text>
</comment>
<dbReference type="AlphaFoldDB" id="A0A5Q2QE84"/>
<dbReference type="Gene3D" id="3.40.1050.10">
    <property type="entry name" value="Carbonic anhydrase"/>
    <property type="match status" value="1"/>
</dbReference>
<evidence type="ECO:0000256" key="4">
    <source>
        <dbReference type="ARBA" id="ARBA00023239"/>
    </source>
</evidence>
<proteinExistence type="inferred from homology"/>
<dbReference type="InterPro" id="IPR015892">
    <property type="entry name" value="Carbonic_anhydrase_CS"/>
</dbReference>
<dbReference type="PROSITE" id="PS00704">
    <property type="entry name" value="PROK_CO2_ANHYDRASE_1"/>
    <property type="match status" value="1"/>
</dbReference>
<accession>A0A5Q2QE84</accession>
<name>A0A5Q2QE84_9GAMM</name>
<evidence type="ECO:0000256" key="1">
    <source>
        <dbReference type="ARBA" id="ARBA00006217"/>
    </source>
</evidence>
<evidence type="ECO:0000313" key="9">
    <source>
        <dbReference type="Proteomes" id="UP000388235"/>
    </source>
</evidence>
<dbReference type="GO" id="GO:0015976">
    <property type="term" value="P:carbon utilization"/>
    <property type="evidence" value="ECO:0007669"/>
    <property type="project" value="InterPro"/>
</dbReference>
<keyword evidence="4 7" id="KW-0456">Lyase</keyword>
<dbReference type="PANTHER" id="PTHR11002">
    <property type="entry name" value="CARBONIC ANHYDRASE"/>
    <property type="match status" value="1"/>
</dbReference>
<organism evidence="8 9">
    <name type="scientific">Litorivicinus lipolyticus</name>
    <dbReference type="NCBI Taxonomy" id="418701"/>
    <lineage>
        <taxon>Bacteria</taxon>
        <taxon>Pseudomonadati</taxon>
        <taxon>Pseudomonadota</taxon>
        <taxon>Gammaproteobacteria</taxon>
        <taxon>Oceanospirillales</taxon>
        <taxon>Litorivicinaceae</taxon>
        <taxon>Litorivicinus</taxon>
    </lineage>
</organism>
<feature type="binding site" evidence="6">
    <location>
        <position position="97"/>
    </location>
    <ligand>
        <name>Zn(2+)</name>
        <dbReference type="ChEBI" id="CHEBI:29105"/>
    </ligand>
</feature>
<dbReference type="Pfam" id="PF00484">
    <property type="entry name" value="Pro_CA"/>
    <property type="match status" value="1"/>
</dbReference>
<feature type="binding site" evidence="6">
    <location>
        <position position="41"/>
    </location>
    <ligand>
        <name>Zn(2+)</name>
        <dbReference type="ChEBI" id="CHEBI:29105"/>
    </ligand>
</feature>
<dbReference type="PROSITE" id="PS00705">
    <property type="entry name" value="PROK_CO2_ANHYDRASE_2"/>
    <property type="match status" value="1"/>
</dbReference>
<comment type="cofactor">
    <cofactor evidence="6">
        <name>Zn(2+)</name>
        <dbReference type="ChEBI" id="CHEBI:29105"/>
    </cofactor>
    <text evidence="6">Binds 1 zinc ion per subunit.</text>
</comment>
<dbReference type="FunFam" id="3.40.1050.10:FF:000001">
    <property type="entry name" value="Carbonic anhydrase"/>
    <property type="match status" value="1"/>
</dbReference>
<dbReference type="GO" id="GO:0004089">
    <property type="term" value="F:carbonate dehydratase activity"/>
    <property type="evidence" value="ECO:0007669"/>
    <property type="project" value="UniProtKB-UniRule"/>
</dbReference>
<dbReference type="InterPro" id="IPR036874">
    <property type="entry name" value="Carbonic_anhydrase_sf"/>
</dbReference>
<protein>
    <recommendedName>
        <fullName evidence="7">Carbonic anhydrase</fullName>
        <ecNumber evidence="7">4.2.1.1</ecNumber>
    </recommendedName>
    <alternativeName>
        <fullName evidence="7">Carbonate dehydratase</fullName>
    </alternativeName>
</protein>
<comment type="similarity">
    <text evidence="1 7">Belongs to the beta-class carbonic anhydrase family.</text>
</comment>
<evidence type="ECO:0000256" key="3">
    <source>
        <dbReference type="ARBA" id="ARBA00022833"/>
    </source>
</evidence>
<sequence>MTFQALFEGNQAWAQGCTDKDPEFFSKLCGIQSPKYLWIGCSDSRVPANTIVNLNAGELFVHRNVGNLVNHSDMNCVAVIQYAVHVLKVEHIIVTGHYGCGGIHAAMQRHDHGILESWLSHIRGVYRDHYDDLMTLDPTQRTDRLVELNVMQQVRNVSRLPVVQQAWEAGQPLEVHGCVYSLENGILQDLGLTRRGIMDLHPAHRLIPGG</sequence>
<dbReference type="Proteomes" id="UP000388235">
    <property type="component" value="Chromosome"/>
</dbReference>
<dbReference type="RefSeq" id="WP_153713840.1">
    <property type="nucleotide sequence ID" value="NZ_CP045871.1"/>
</dbReference>
<dbReference type="GO" id="GO:0008270">
    <property type="term" value="F:zinc ion binding"/>
    <property type="evidence" value="ECO:0007669"/>
    <property type="project" value="UniProtKB-UniRule"/>
</dbReference>
<dbReference type="EMBL" id="CP045871">
    <property type="protein sequence ID" value="QGG80336.1"/>
    <property type="molecule type" value="Genomic_DNA"/>
</dbReference>
<feature type="binding site" evidence="6">
    <location>
        <position position="43"/>
    </location>
    <ligand>
        <name>Zn(2+)</name>
        <dbReference type="ChEBI" id="CHEBI:29105"/>
    </ligand>
</feature>
<keyword evidence="2 6" id="KW-0479">Metal-binding</keyword>
<reference evidence="8 9" key="1">
    <citation type="submission" date="2019-11" db="EMBL/GenBank/DDBJ databases">
        <authorList>
            <person name="Khan S.A."/>
            <person name="Jeon C.O."/>
            <person name="Chun B.H."/>
        </authorList>
    </citation>
    <scope>NUCLEOTIDE SEQUENCE [LARGE SCALE GENOMIC DNA]</scope>
    <source>
        <strain evidence="8 9">IMCC 1097</strain>
    </source>
</reference>
<dbReference type="EC" id="4.2.1.1" evidence="7"/>